<gene>
    <name evidence="7" type="ORF">FB45DRAFT_484549</name>
</gene>
<dbReference type="InterPro" id="IPR050416">
    <property type="entry name" value="FAD-linked_Oxidoreductase"/>
</dbReference>
<evidence type="ECO:0000256" key="3">
    <source>
        <dbReference type="ARBA" id="ARBA00022827"/>
    </source>
</evidence>
<evidence type="ECO:0000256" key="2">
    <source>
        <dbReference type="ARBA" id="ARBA00022630"/>
    </source>
</evidence>
<dbReference type="SUPFAM" id="SSF56176">
    <property type="entry name" value="FAD-binding/transporter-associated domain-like"/>
    <property type="match status" value="1"/>
</dbReference>
<keyword evidence="3" id="KW-0274">FAD</keyword>
<comment type="caution">
    <text evidence="7">The sequence shown here is derived from an EMBL/GenBank/DDBJ whole genome shotgun (WGS) entry which is preliminary data.</text>
</comment>
<keyword evidence="8" id="KW-1185">Reference proteome</keyword>
<comment type="similarity">
    <text evidence="1">Belongs to the oxygen-dependent FAD-linked oxidoreductase family.</text>
</comment>
<dbReference type="InterPro" id="IPR036318">
    <property type="entry name" value="FAD-bd_PCMH-like_sf"/>
</dbReference>
<name>A0AAD7C0I9_9AGAR</name>
<dbReference type="AlphaFoldDB" id="A0AAD7C0I9"/>
<keyword evidence="2" id="KW-0285">Flavoprotein</keyword>
<dbReference type="InterPro" id="IPR016166">
    <property type="entry name" value="FAD-bd_PCMH"/>
</dbReference>
<dbReference type="PROSITE" id="PS51387">
    <property type="entry name" value="FAD_PCMH"/>
    <property type="match status" value="1"/>
</dbReference>
<dbReference type="Gene3D" id="3.30.465.10">
    <property type="match status" value="1"/>
</dbReference>
<evidence type="ECO:0000256" key="1">
    <source>
        <dbReference type="ARBA" id="ARBA00005466"/>
    </source>
</evidence>
<organism evidence="7 8">
    <name type="scientific">Roridomyces roridus</name>
    <dbReference type="NCBI Taxonomy" id="1738132"/>
    <lineage>
        <taxon>Eukaryota</taxon>
        <taxon>Fungi</taxon>
        <taxon>Dikarya</taxon>
        <taxon>Basidiomycota</taxon>
        <taxon>Agaricomycotina</taxon>
        <taxon>Agaricomycetes</taxon>
        <taxon>Agaricomycetidae</taxon>
        <taxon>Agaricales</taxon>
        <taxon>Marasmiineae</taxon>
        <taxon>Mycenaceae</taxon>
        <taxon>Roridomyces</taxon>
    </lineage>
</organism>
<evidence type="ECO:0000256" key="4">
    <source>
        <dbReference type="ARBA" id="ARBA00023002"/>
    </source>
</evidence>
<evidence type="ECO:0000313" key="7">
    <source>
        <dbReference type="EMBL" id="KAJ7635403.1"/>
    </source>
</evidence>
<dbReference type="Pfam" id="PF01565">
    <property type="entry name" value="FAD_binding_4"/>
    <property type="match status" value="1"/>
</dbReference>
<keyword evidence="4" id="KW-0560">Oxidoreductase</keyword>
<dbReference type="InterPro" id="IPR006094">
    <property type="entry name" value="Oxid_FAD_bind_N"/>
</dbReference>
<proteinExistence type="inferred from homology"/>
<evidence type="ECO:0000259" key="6">
    <source>
        <dbReference type="PROSITE" id="PS51387"/>
    </source>
</evidence>
<dbReference type="InterPro" id="IPR016169">
    <property type="entry name" value="FAD-bd_PCMH_sub2"/>
</dbReference>
<dbReference type="EMBL" id="JARKIF010000007">
    <property type="protein sequence ID" value="KAJ7635403.1"/>
    <property type="molecule type" value="Genomic_DNA"/>
</dbReference>
<accession>A0AAD7C0I9</accession>
<dbReference type="GO" id="GO:0071949">
    <property type="term" value="F:FAD binding"/>
    <property type="evidence" value="ECO:0007669"/>
    <property type="project" value="InterPro"/>
</dbReference>
<dbReference type="PANTHER" id="PTHR42973:SF13">
    <property type="entry name" value="FAD-BINDING PCMH-TYPE DOMAIN-CONTAINING PROTEIN"/>
    <property type="match status" value="1"/>
</dbReference>
<feature type="signal peptide" evidence="5">
    <location>
        <begin position="1"/>
        <end position="16"/>
    </location>
</feature>
<dbReference type="Proteomes" id="UP001221142">
    <property type="component" value="Unassembled WGS sequence"/>
</dbReference>
<dbReference type="GO" id="GO:0016491">
    <property type="term" value="F:oxidoreductase activity"/>
    <property type="evidence" value="ECO:0007669"/>
    <property type="project" value="UniProtKB-KW"/>
</dbReference>
<protein>
    <submittedName>
        <fullName evidence="7">FAD-binding domain-containing protein</fullName>
    </submittedName>
</protein>
<feature type="chain" id="PRO_5042104217" evidence="5">
    <location>
        <begin position="17"/>
        <end position="486"/>
    </location>
</feature>
<dbReference type="PANTHER" id="PTHR42973">
    <property type="entry name" value="BINDING OXIDOREDUCTASE, PUTATIVE (AFU_ORTHOLOGUE AFUA_1G17690)-RELATED"/>
    <property type="match status" value="1"/>
</dbReference>
<feature type="domain" description="FAD-binding PCMH-type" evidence="6">
    <location>
        <begin position="62"/>
        <end position="233"/>
    </location>
</feature>
<keyword evidence="5" id="KW-0732">Signal</keyword>
<evidence type="ECO:0000256" key="5">
    <source>
        <dbReference type="SAM" id="SignalP"/>
    </source>
</evidence>
<evidence type="ECO:0000313" key="8">
    <source>
        <dbReference type="Proteomes" id="UP001221142"/>
    </source>
</evidence>
<sequence>MLVSLAAVILSRLALAAQAQSLSDNSRAACAVIQQALGSTIVQSSGAEYNATAEGTWSLFNALDQPTCIVYPQRAADVQIAMKNIYHFNAEYAVRAGGHSAMIGWNSVTDGVLISFEQMSNVSYDPATDIVSLEPGVRFGDAETVLEQYGVSIIGGRASDIGTGLLLGGGINFMSPLYGWSADRMKEMDVVLVTGELVTASATNEYADLFRALKGGANRFGIVTQYRVYPAHTGTRDDKLWFGGSVQYPGSSSLALLNATAHYIRDVTNPNAGAIMIINTANLTSPTSNTLFFFYKGDSLPWSIFGEFLCIPSTSQSLSPLSYFDITFLIAGNTRVNGNQFGASAWVGDDAAFLNGFNHLLNFTQNFGTRLVEASMIVSPIPLSQWEASLSGPNAIGNPGVSYGAINWDIVYPAGETERPQDIDDGVKLLISQTPPSPGLPLYVNECDASQDVFATYPDYPALKAAYAKYDRTRFNVEYTEGPKGL</sequence>
<reference evidence="7" key="1">
    <citation type="submission" date="2023-03" db="EMBL/GenBank/DDBJ databases">
        <title>Massive genome expansion in bonnet fungi (Mycena s.s.) driven by repeated elements and novel gene families across ecological guilds.</title>
        <authorList>
            <consortium name="Lawrence Berkeley National Laboratory"/>
            <person name="Harder C.B."/>
            <person name="Miyauchi S."/>
            <person name="Viragh M."/>
            <person name="Kuo A."/>
            <person name="Thoen E."/>
            <person name="Andreopoulos B."/>
            <person name="Lu D."/>
            <person name="Skrede I."/>
            <person name="Drula E."/>
            <person name="Henrissat B."/>
            <person name="Morin E."/>
            <person name="Kohler A."/>
            <person name="Barry K."/>
            <person name="LaButti K."/>
            <person name="Morin E."/>
            <person name="Salamov A."/>
            <person name="Lipzen A."/>
            <person name="Mereny Z."/>
            <person name="Hegedus B."/>
            <person name="Baldrian P."/>
            <person name="Stursova M."/>
            <person name="Weitz H."/>
            <person name="Taylor A."/>
            <person name="Grigoriev I.V."/>
            <person name="Nagy L.G."/>
            <person name="Martin F."/>
            <person name="Kauserud H."/>
        </authorList>
    </citation>
    <scope>NUCLEOTIDE SEQUENCE</scope>
    <source>
        <strain evidence="7">9284</strain>
    </source>
</reference>